<dbReference type="Pfam" id="PF13715">
    <property type="entry name" value="CarbopepD_reg_2"/>
    <property type="match status" value="1"/>
</dbReference>
<keyword evidence="2" id="KW-0677">Repeat</keyword>
<dbReference type="InterPro" id="IPR015915">
    <property type="entry name" value="Kelch-typ_b-propeller"/>
</dbReference>
<dbReference type="InterPro" id="IPR008969">
    <property type="entry name" value="CarboxyPept-like_regulatory"/>
</dbReference>
<dbReference type="SMART" id="SM00612">
    <property type="entry name" value="Kelch"/>
    <property type="match status" value="2"/>
</dbReference>
<sequence>MHKGENFIMRKFLLLLGLLFNIQTYSQYVEGIVLDSKTHKPIENVSVYMDEIDRGTTTNSKGVFYLKFPTKIIKSGVLIFSHLKYKEQKVNFTNKKKNYKVYLVEDVTNLREVQITKTLKKNISYKKLESMKDGRYFYGAELVDNKIFIVGGDVSYDYNAFKKVLEYEPEVLYAKMMEGKIRNYTSTNYKGDVRIFNLKNNTWEASNLKFRKRAYHNINYIDNQLYILGGKRLSKNKRKEYLDDKIEVFNLKNNSIKVDGTNPHQAVNFASFSVDNKLVLIGGSIKRNSQGIKKYISKVHSFDTKTGLWYKIGDMPTPKETNGVVVDDKIYLIGGYNKKPLRAVETFDLKTGKWEHVGELNFNFNSEGITSNNETIFLYNNGQISTFNTKSKKLKTYNIDLAVKSAKLFYANNKLYILGGYIEKEYSIYPSKRFYCVDVDEFQTTRVIKSKVL</sequence>
<name>A0A1H2QZT8_9FLAO</name>
<protein>
    <submittedName>
        <fullName evidence="3">Kelch motif-containing protein</fullName>
    </submittedName>
</protein>
<dbReference type="PANTHER" id="PTHR46260:SF3">
    <property type="entry name" value="RING-TYPE DOMAIN-CONTAINING PROTEIN"/>
    <property type="match status" value="1"/>
</dbReference>
<dbReference type="Gene3D" id="2.60.40.1120">
    <property type="entry name" value="Carboxypeptidase-like, regulatory domain"/>
    <property type="match status" value="1"/>
</dbReference>
<evidence type="ECO:0000313" key="4">
    <source>
        <dbReference type="Proteomes" id="UP000199595"/>
    </source>
</evidence>
<keyword evidence="4" id="KW-1185">Reference proteome</keyword>
<gene>
    <name evidence="3" type="ORF">SAMN05444411_101118</name>
</gene>
<proteinExistence type="predicted"/>
<dbReference type="SUPFAM" id="SSF117281">
    <property type="entry name" value="Kelch motif"/>
    <property type="match status" value="1"/>
</dbReference>
<evidence type="ECO:0000256" key="1">
    <source>
        <dbReference type="ARBA" id="ARBA00022441"/>
    </source>
</evidence>
<dbReference type="SUPFAM" id="SSF49464">
    <property type="entry name" value="Carboxypeptidase regulatory domain-like"/>
    <property type="match status" value="1"/>
</dbReference>
<keyword evidence="1" id="KW-0880">Kelch repeat</keyword>
<dbReference type="Gene3D" id="2.120.10.80">
    <property type="entry name" value="Kelch-type beta propeller"/>
    <property type="match status" value="1"/>
</dbReference>
<dbReference type="InterPro" id="IPR051746">
    <property type="entry name" value="Kelch_domain_containing_8"/>
</dbReference>
<reference evidence="3 4" key="1">
    <citation type="submission" date="2016-10" db="EMBL/GenBank/DDBJ databases">
        <authorList>
            <person name="de Groot N.N."/>
        </authorList>
    </citation>
    <scope>NUCLEOTIDE SEQUENCE [LARGE SCALE GENOMIC DNA]</scope>
    <source>
        <strain evidence="3 4">DSM 24956</strain>
    </source>
</reference>
<dbReference type="Proteomes" id="UP000199595">
    <property type="component" value="Unassembled WGS sequence"/>
</dbReference>
<dbReference type="AlphaFoldDB" id="A0A1H2QZT8"/>
<evidence type="ECO:0000313" key="3">
    <source>
        <dbReference type="EMBL" id="SDW12736.1"/>
    </source>
</evidence>
<dbReference type="EMBL" id="FNNJ01000001">
    <property type="protein sequence ID" value="SDW12736.1"/>
    <property type="molecule type" value="Genomic_DNA"/>
</dbReference>
<dbReference type="STRING" id="762486.SAMN05444411_101118"/>
<evidence type="ECO:0000256" key="2">
    <source>
        <dbReference type="ARBA" id="ARBA00022737"/>
    </source>
</evidence>
<organism evidence="3 4">
    <name type="scientific">Lutibacter oricola</name>
    <dbReference type="NCBI Taxonomy" id="762486"/>
    <lineage>
        <taxon>Bacteria</taxon>
        <taxon>Pseudomonadati</taxon>
        <taxon>Bacteroidota</taxon>
        <taxon>Flavobacteriia</taxon>
        <taxon>Flavobacteriales</taxon>
        <taxon>Flavobacteriaceae</taxon>
        <taxon>Lutibacter</taxon>
    </lineage>
</organism>
<accession>A0A1H2QZT8</accession>
<dbReference type="Pfam" id="PF24681">
    <property type="entry name" value="Kelch_KLHDC2_KLHL20_DRC7"/>
    <property type="match status" value="1"/>
</dbReference>
<dbReference type="InterPro" id="IPR006652">
    <property type="entry name" value="Kelch_1"/>
</dbReference>
<dbReference type="PANTHER" id="PTHR46260">
    <property type="entry name" value="RING-TYPE DOMAIN-CONTAINING PROTEIN"/>
    <property type="match status" value="1"/>
</dbReference>